<feature type="short sequence motif" description="Meso-diaminopimelate recognition motif" evidence="2">
    <location>
        <begin position="520"/>
        <end position="523"/>
    </location>
</feature>
<dbReference type="PANTHER" id="PTHR23135:SF4">
    <property type="entry name" value="UDP-N-ACETYLMURAMOYL-L-ALANYL-D-GLUTAMATE--2,6-DIAMINOPIMELATE LIGASE MURE HOMOLOG, CHLOROPLASTIC"/>
    <property type="match status" value="1"/>
</dbReference>
<dbReference type="Pfam" id="PF08245">
    <property type="entry name" value="Mur_ligase_M"/>
    <property type="match status" value="1"/>
</dbReference>
<keyword evidence="2" id="KW-0460">Magnesium</keyword>
<feature type="domain" description="Mur ligase central" evidence="5">
    <location>
        <begin position="189"/>
        <end position="415"/>
    </location>
</feature>
<dbReference type="InterPro" id="IPR004101">
    <property type="entry name" value="Mur_ligase_C"/>
</dbReference>
<dbReference type="GO" id="GO:0051301">
    <property type="term" value="P:cell division"/>
    <property type="evidence" value="ECO:0007669"/>
    <property type="project" value="UniProtKB-KW"/>
</dbReference>
<dbReference type="EC" id="6.3.2.13" evidence="2"/>
<dbReference type="PANTHER" id="PTHR23135">
    <property type="entry name" value="MUR LIGASE FAMILY MEMBER"/>
    <property type="match status" value="1"/>
</dbReference>
<feature type="binding site" evidence="2">
    <location>
        <position position="270"/>
    </location>
    <ligand>
        <name>UDP-N-acetyl-alpha-D-muramoyl-L-alanyl-D-glutamate</name>
        <dbReference type="ChEBI" id="CHEBI:83900"/>
    </ligand>
</feature>
<dbReference type="Gene3D" id="3.40.1190.10">
    <property type="entry name" value="Mur-like, catalytic domain"/>
    <property type="match status" value="1"/>
</dbReference>
<sequence length="602" mass="68223">MKTHISKNSNLIIHPLLREGHQLSQLSDLQRIPKRNIRKMSAKFKINCPKIKIQDIFLIQDLNNIIIKKEKYTAHNNLCEIYLNTKDVDGFLKNTPSTKEPLFIYIARKGNKFDGHTYAEKVLNSGNIFIGNPDLIHELQIKQKKNTVWAIEIISNPNFIAVNEIELAINIIIENSYKIDQNKFTTIGITGTNGKTSVTQIAGQIIEELATETVLRIGTLGMQVGSETFASSHVTTPDYPTLLSIINTIEKNNINKIIMETTSHGLKENRLGNWKVDIAVFTNLTQDHLDYHKTMEDYRISKEKLFSHYLKDNGTAIICTKNENWSSFVEKSIHKDRTLIGIGDEPLENQFIKSYSKYFSKIFYLSVKDKKSSLFGISGLLTLTSNNNLKLEEYFDCPLIGDFQLYNTLCSIACALSLNYDLKKIIPIIKKIKNIPGRLEVVRIQENNVPENLPTVLIDYAHTPDALEKAVLVCKNILNYENKGKLITVFGCGGDRDKTKRALMGKIASELSDITIVTSDNPRTEKPEEIINDIFSGIKNRKNCFKEPDRENAIKLAIQKGSEFDLILVAGKGHEDYQIIGETKLPFSDSQVARSVLLKEKK</sequence>
<organism evidence="6 7">
    <name type="scientific">Fluviispira multicolorata</name>
    <dbReference type="NCBI Taxonomy" id="2654512"/>
    <lineage>
        <taxon>Bacteria</taxon>
        <taxon>Pseudomonadati</taxon>
        <taxon>Bdellovibrionota</taxon>
        <taxon>Oligoflexia</taxon>
        <taxon>Silvanigrellales</taxon>
        <taxon>Silvanigrellaceae</taxon>
        <taxon>Fluviispira</taxon>
    </lineage>
</organism>
<dbReference type="NCBIfam" id="TIGR01085">
    <property type="entry name" value="murE"/>
    <property type="match status" value="1"/>
</dbReference>
<feature type="binding site" evidence="2">
    <location>
        <position position="83"/>
    </location>
    <ligand>
        <name>UDP-N-acetyl-alpha-D-muramoyl-L-alanyl-D-glutamate</name>
        <dbReference type="ChEBI" id="CHEBI:83900"/>
    </ligand>
</feature>
<dbReference type="Pfam" id="PF02875">
    <property type="entry name" value="Mur_ligase_C"/>
    <property type="match status" value="1"/>
</dbReference>
<dbReference type="GO" id="GO:0071555">
    <property type="term" value="P:cell wall organization"/>
    <property type="evidence" value="ECO:0007669"/>
    <property type="project" value="UniProtKB-KW"/>
</dbReference>
<dbReference type="UniPathway" id="UPA00219"/>
<keyword evidence="2 3" id="KW-0131">Cell cycle</keyword>
<feature type="binding site" evidence="2">
    <location>
        <position position="85"/>
    </location>
    <ligand>
        <name>UDP-N-acetyl-alpha-D-muramoyl-L-alanyl-D-glutamate</name>
        <dbReference type="ChEBI" id="CHEBI:83900"/>
    </ligand>
</feature>
<comment type="cofactor">
    <cofactor evidence="2">
        <name>Mg(2+)</name>
        <dbReference type="ChEBI" id="CHEBI:18420"/>
    </cofactor>
</comment>
<keyword evidence="2" id="KW-0067">ATP-binding</keyword>
<evidence type="ECO:0000259" key="5">
    <source>
        <dbReference type="Pfam" id="PF08245"/>
    </source>
</evidence>
<evidence type="ECO:0000259" key="4">
    <source>
        <dbReference type="Pfam" id="PF02875"/>
    </source>
</evidence>
<dbReference type="InterPro" id="IPR036615">
    <property type="entry name" value="Mur_ligase_C_dom_sf"/>
</dbReference>
<feature type="binding site" evidence="2">
    <location>
        <position position="571"/>
    </location>
    <ligand>
        <name>meso-2,6-diaminopimelate</name>
        <dbReference type="ChEBI" id="CHEBI:57791"/>
    </ligand>
</feature>
<dbReference type="NCBIfam" id="NF001126">
    <property type="entry name" value="PRK00139.1-4"/>
    <property type="match status" value="1"/>
</dbReference>
<comment type="similarity">
    <text evidence="1 2">Belongs to the MurCDEF family. MurE subfamily.</text>
</comment>
<keyword evidence="2 3" id="KW-0132">Cell division</keyword>
<keyword evidence="2" id="KW-0547">Nucleotide-binding</keyword>
<keyword evidence="2 3" id="KW-0961">Cell wall biogenesis/degradation</keyword>
<accession>A0A833JDD6</accession>
<evidence type="ECO:0000256" key="1">
    <source>
        <dbReference type="ARBA" id="ARBA00005898"/>
    </source>
</evidence>
<feature type="modified residue" description="N6-carboxylysine" evidence="2">
    <location>
        <position position="302"/>
    </location>
</feature>
<protein>
    <recommendedName>
        <fullName evidence="2">UDP-N-acetylmuramoyl-L-alanyl-D-glutamate--2,6-diaminopimelate ligase</fullName>
        <ecNumber evidence="2">6.3.2.13</ecNumber>
    </recommendedName>
    <alternativeName>
        <fullName evidence="2">Meso-A2pm-adding enzyme</fullName>
    </alternativeName>
    <alternativeName>
        <fullName evidence="2">Meso-diaminopimelate-adding enzyme</fullName>
    </alternativeName>
    <alternativeName>
        <fullName evidence="2">UDP-MurNAc-L-Ala-D-Glu:meso-diaminopimelate ligase</fullName>
    </alternativeName>
    <alternativeName>
        <fullName evidence="2">UDP-MurNAc-tripeptide synthetase</fullName>
    </alternativeName>
    <alternativeName>
        <fullName evidence="2">UDP-N-acetylmuramyl-tripeptide synthetase</fullName>
    </alternativeName>
</protein>
<keyword evidence="2" id="KW-0963">Cytoplasm</keyword>
<dbReference type="GO" id="GO:0009252">
    <property type="term" value="P:peptidoglycan biosynthetic process"/>
    <property type="evidence" value="ECO:0007669"/>
    <property type="project" value="UniProtKB-UniRule"/>
</dbReference>
<keyword evidence="7" id="KW-1185">Reference proteome</keyword>
<comment type="caution">
    <text evidence="2">Lacks conserved residue(s) required for the propagation of feature annotation.</text>
</comment>
<comment type="PTM">
    <text evidence="2">Carboxylation is probably crucial for Mg(2+) binding and, consequently, for the gamma-phosphate positioning of ATP.</text>
</comment>
<evidence type="ECO:0000256" key="3">
    <source>
        <dbReference type="RuleBase" id="RU004135"/>
    </source>
</evidence>
<comment type="subcellular location">
    <subcellularLocation>
        <location evidence="2 3">Cytoplasm</location>
    </subcellularLocation>
</comment>
<keyword evidence="2 3" id="KW-0573">Peptidoglycan synthesis</keyword>
<reference evidence="6 7" key="1">
    <citation type="submission" date="2019-10" db="EMBL/GenBank/DDBJ databases">
        <title>New genus of Silvanigrellaceae.</title>
        <authorList>
            <person name="Pitt A."/>
            <person name="Hahn M.W."/>
        </authorList>
    </citation>
    <scope>NUCLEOTIDE SEQUENCE [LARGE SCALE GENOMIC DNA]</scope>
    <source>
        <strain evidence="6 7">33A1-SZDP</strain>
    </source>
</reference>
<comment type="pathway">
    <text evidence="2 3">Cell wall biogenesis; peptidoglycan biosynthesis.</text>
</comment>
<feature type="binding site" evidence="2">
    <location>
        <begin position="191"/>
        <end position="197"/>
    </location>
    <ligand>
        <name>ATP</name>
        <dbReference type="ChEBI" id="CHEBI:30616"/>
    </ligand>
</feature>
<dbReference type="HAMAP" id="MF_00208">
    <property type="entry name" value="MurE"/>
    <property type="match status" value="1"/>
</dbReference>
<dbReference type="Gene3D" id="3.90.190.20">
    <property type="entry name" value="Mur ligase, C-terminal domain"/>
    <property type="match status" value="1"/>
</dbReference>
<feature type="binding site" evidence="2">
    <location>
        <begin position="520"/>
        <end position="523"/>
    </location>
    <ligand>
        <name>meso-2,6-diaminopimelate</name>
        <dbReference type="ChEBI" id="CHEBI:57791"/>
    </ligand>
</feature>
<feature type="binding site" evidence="2">
    <location>
        <position position="496"/>
    </location>
    <ligand>
        <name>meso-2,6-diaminopimelate</name>
        <dbReference type="ChEBI" id="CHEBI:57791"/>
    </ligand>
</feature>
<dbReference type="Proteomes" id="UP000442694">
    <property type="component" value="Unassembled WGS sequence"/>
</dbReference>
<proteinExistence type="inferred from homology"/>
<dbReference type="InterPro" id="IPR036565">
    <property type="entry name" value="Mur-like_cat_sf"/>
</dbReference>
<dbReference type="AlphaFoldDB" id="A0A833JDD6"/>
<dbReference type="GO" id="GO:0005737">
    <property type="term" value="C:cytoplasm"/>
    <property type="evidence" value="ECO:0007669"/>
    <property type="project" value="UniProtKB-SubCell"/>
</dbReference>
<dbReference type="EMBL" id="WFLN01000006">
    <property type="protein sequence ID" value="KAB8030870.1"/>
    <property type="molecule type" value="Genomic_DNA"/>
</dbReference>
<dbReference type="InterPro" id="IPR013221">
    <property type="entry name" value="Mur_ligase_cen"/>
</dbReference>
<comment type="catalytic activity">
    <reaction evidence="2">
        <text>UDP-N-acetyl-alpha-D-muramoyl-L-alanyl-D-glutamate + meso-2,6-diaminopimelate + ATP = UDP-N-acetyl-alpha-D-muramoyl-L-alanyl-gamma-D-glutamyl-meso-2,6-diaminopimelate + ADP + phosphate + H(+)</text>
        <dbReference type="Rhea" id="RHEA:23676"/>
        <dbReference type="ChEBI" id="CHEBI:15378"/>
        <dbReference type="ChEBI" id="CHEBI:30616"/>
        <dbReference type="ChEBI" id="CHEBI:43474"/>
        <dbReference type="ChEBI" id="CHEBI:57791"/>
        <dbReference type="ChEBI" id="CHEBI:83900"/>
        <dbReference type="ChEBI" id="CHEBI:83905"/>
        <dbReference type="ChEBI" id="CHEBI:456216"/>
        <dbReference type="EC" id="6.3.2.13"/>
    </reaction>
</comment>
<dbReference type="GO" id="GO:0008360">
    <property type="term" value="P:regulation of cell shape"/>
    <property type="evidence" value="ECO:0007669"/>
    <property type="project" value="UniProtKB-KW"/>
</dbReference>
<feature type="domain" description="Mur ligase C-terminal" evidence="4">
    <location>
        <begin position="437"/>
        <end position="573"/>
    </location>
</feature>
<feature type="binding site" evidence="2">
    <location>
        <position position="575"/>
    </location>
    <ligand>
        <name>meso-2,6-diaminopimelate</name>
        <dbReference type="ChEBI" id="CHEBI:57791"/>
    </ligand>
</feature>
<dbReference type="GO" id="GO:0005524">
    <property type="term" value="F:ATP binding"/>
    <property type="evidence" value="ECO:0007669"/>
    <property type="project" value="UniProtKB-UniRule"/>
</dbReference>
<evidence type="ECO:0000313" key="7">
    <source>
        <dbReference type="Proteomes" id="UP000442694"/>
    </source>
</evidence>
<evidence type="ECO:0000256" key="2">
    <source>
        <dbReference type="HAMAP-Rule" id="MF_00208"/>
    </source>
</evidence>
<dbReference type="SUPFAM" id="SSF53244">
    <property type="entry name" value="MurD-like peptide ligases, peptide-binding domain"/>
    <property type="match status" value="1"/>
</dbReference>
<name>A0A833JDD6_9BACT</name>
<keyword evidence="2 6" id="KW-0436">Ligase</keyword>
<dbReference type="GO" id="GO:0008765">
    <property type="term" value="F:UDP-N-acetylmuramoylalanyl-D-glutamate-2,6-diaminopimelate ligase activity"/>
    <property type="evidence" value="ECO:0007669"/>
    <property type="project" value="UniProtKB-UniRule"/>
</dbReference>
<dbReference type="GO" id="GO:0000287">
    <property type="term" value="F:magnesium ion binding"/>
    <property type="evidence" value="ECO:0007669"/>
    <property type="project" value="UniProtKB-UniRule"/>
</dbReference>
<comment type="function">
    <text evidence="2">Catalyzes the addition of meso-diaminopimelic acid to the nucleotide precursor UDP-N-acetylmuramoyl-L-alanyl-D-glutamate (UMAG) in the biosynthesis of bacterial cell-wall peptidoglycan.</text>
</comment>
<gene>
    <name evidence="2" type="primary">murE</name>
    <name evidence="6" type="ORF">GCL57_07805</name>
</gene>
<dbReference type="SUPFAM" id="SSF53623">
    <property type="entry name" value="MurD-like peptide ligases, catalytic domain"/>
    <property type="match status" value="1"/>
</dbReference>
<dbReference type="InterPro" id="IPR005761">
    <property type="entry name" value="UDP-N-AcMur-Glu-dNH2Pim_ligase"/>
</dbReference>
<evidence type="ECO:0000313" key="6">
    <source>
        <dbReference type="EMBL" id="KAB8030870.1"/>
    </source>
</evidence>
<comment type="caution">
    <text evidence="6">The sequence shown here is derived from an EMBL/GenBank/DDBJ whole genome shotgun (WGS) entry which is preliminary data.</text>
</comment>
<feature type="binding site" evidence="2">
    <location>
        <position position="262"/>
    </location>
    <ligand>
        <name>UDP-N-acetyl-alpha-D-muramoyl-L-alanyl-D-glutamate</name>
        <dbReference type="ChEBI" id="CHEBI:83900"/>
    </ligand>
</feature>
<keyword evidence="2 3" id="KW-0133">Cell shape</keyword>
<feature type="binding site" evidence="2">
    <location>
        <begin position="235"/>
        <end position="236"/>
    </location>
    <ligand>
        <name>UDP-N-acetyl-alpha-D-muramoyl-L-alanyl-D-glutamate</name>
        <dbReference type="ChEBI" id="CHEBI:83900"/>
    </ligand>
</feature>